<protein>
    <submittedName>
        <fullName evidence="2">Uncharacterized protein</fullName>
    </submittedName>
</protein>
<accession>A0A0U0QM85</accession>
<name>A0A0U0QM85_MYCTX</name>
<evidence type="ECO:0000313" key="2">
    <source>
        <dbReference type="EMBL" id="COV12248.1"/>
    </source>
</evidence>
<dbReference type="EMBL" id="CSBK01001624">
    <property type="protein sequence ID" value="COY92992.1"/>
    <property type="molecule type" value="Genomic_DNA"/>
</dbReference>
<dbReference type="Proteomes" id="UP000039021">
    <property type="component" value="Unassembled WGS sequence"/>
</dbReference>
<dbReference type="Proteomes" id="UP000038802">
    <property type="component" value="Unassembled WGS sequence"/>
</dbReference>
<reference evidence="4 5" key="3">
    <citation type="submission" date="2015-03" db="EMBL/GenBank/DDBJ databases">
        <authorList>
            <consortium name="Pathogen Informatics"/>
        </authorList>
    </citation>
    <scope>NUCLEOTIDE SEQUENCE [LARGE SCALE GENOMIC DNA]</scope>
    <source>
        <strain evidence="4">K00500041</strain>
        <strain evidence="5">N09902308</strain>
    </source>
</reference>
<gene>
    <name evidence="2" type="ORF">ERS007703_00582</name>
    <name evidence="3" type="ORF">ERS007739_03217</name>
</gene>
<sequence length="54" mass="5645">MATSGIPSGTAATVTAIPLATAWRRPRRRNSPSPVTSAPPVMLTGQAWLVSRLS</sequence>
<proteinExistence type="predicted"/>
<evidence type="ECO:0000256" key="1">
    <source>
        <dbReference type="SAM" id="MobiDB-lite"/>
    </source>
</evidence>
<evidence type="ECO:0000313" key="5">
    <source>
        <dbReference type="Proteomes" id="UP000039021"/>
    </source>
</evidence>
<organism evidence="2 4">
    <name type="scientific">Mycobacterium tuberculosis</name>
    <dbReference type="NCBI Taxonomy" id="1773"/>
    <lineage>
        <taxon>Bacteria</taxon>
        <taxon>Bacillati</taxon>
        <taxon>Actinomycetota</taxon>
        <taxon>Actinomycetes</taxon>
        <taxon>Mycobacteriales</taxon>
        <taxon>Mycobacteriaceae</taxon>
        <taxon>Mycobacterium</taxon>
        <taxon>Mycobacterium tuberculosis complex</taxon>
    </lineage>
</organism>
<evidence type="ECO:0000313" key="4">
    <source>
        <dbReference type="Proteomes" id="UP000038802"/>
    </source>
</evidence>
<reference evidence="2" key="2">
    <citation type="submission" date="2015-03" db="EMBL/GenBank/DDBJ databases">
        <authorList>
            <person name="Murphy D."/>
        </authorList>
    </citation>
    <scope>NUCLEOTIDE SEQUENCE [LARGE SCALE GENOMIC DNA]</scope>
    <source>
        <strain evidence="2">K00500041</strain>
    </source>
</reference>
<dbReference type="AlphaFoldDB" id="A0A0U0QM85"/>
<evidence type="ECO:0000313" key="3">
    <source>
        <dbReference type="EMBL" id="COY92992.1"/>
    </source>
</evidence>
<dbReference type="EMBL" id="CSAE01000035">
    <property type="protein sequence ID" value="COV12248.1"/>
    <property type="molecule type" value="Genomic_DNA"/>
</dbReference>
<reference evidence="3" key="1">
    <citation type="submission" date="2015-03" db="EMBL/GenBank/DDBJ databases">
        <authorList>
            <consortium name="Pathogen Informatics"/>
            <person name="Murphy D."/>
        </authorList>
    </citation>
    <scope>NUCLEOTIDE SEQUENCE</scope>
    <source>
        <strain evidence="3">N09902308</strain>
    </source>
</reference>
<feature type="region of interest" description="Disordered" evidence="1">
    <location>
        <begin position="21"/>
        <end position="40"/>
    </location>
</feature>